<protein>
    <recommendedName>
        <fullName evidence="1">TOD1/MUCI70 glycosyltransferase-like domain-containing protein</fullName>
    </recommendedName>
</protein>
<dbReference type="Pfam" id="PF04765">
    <property type="entry name" value="TOD1_MUCI70"/>
    <property type="match status" value="1"/>
</dbReference>
<feature type="domain" description="TOD1/MUCI70 glycosyltransferase-like" evidence="1">
    <location>
        <begin position="24"/>
        <end position="112"/>
    </location>
</feature>
<dbReference type="EMBL" id="QGNW01001238">
    <property type="protein sequence ID" value="RVW48920.1"/>
    <property type="molecule type" value="Genomic_DNA"/>
</dbReference>
<accession>A0A438EMJ6</accession>
<evidence type="ECO:0000313" key="4">
    <source>
        <dbReference type="Proteomes" id="UP000288805"/>
    </source>
</evidence>
<name>A0A438EMJ6_VITVI</name>
<dbReference type="InterPro" id="IPR048354">
    <property type="entry name" value="TOD1_MUCI70_glycTrfase_dom"/>
</dbReference>
<sequence>MKLLNSTAQLVEPLESRKFARFSLQYTAVEEKPNGQEHWEPRFSGHQSLQEREESFLAHDQKINCAFVKSPKGYPSTGFDLAEDDVRYISSCHIAVISCIFGNSDRLRSPAGKTCSYVHCGAMLNIAVVIIAFL</sequence>
<proteinExistence type="predicted"/>
<dbReference type="InterPro" id="IPR006852">
    <property type="entry name" value="TOD1_MUCI70"/>
</dbReference>
<comment type="caution">
    <text evidence="2">The sequence shown here is derived from an EMBL/GenBank/DDBJ whole genome shotgun (WGS) entry which is preliminary data.</text>
</comment>
<dbReference type="AlphaFoldDB" id="A0A438EMJ6"/>
<dbReference type="PANTHER" id="PTHR12956">
    <property type="entry name" value="ALKALINE CERAMIDASE-RELATED"/>
    <property type="match status" value="1"/>
</dbReference>
<gene>
    <name evidence="3" type="ORF">CK203_017945</name>
    <name evidence="2" type="ORF">CK203_091246</name>
</gene>
<evidence type="ECO:0000313" key="2">
    <source>
        <dbReference type="EMBL" id="RVW48920.1"/>
    </source>
</evidence>
<dbReference type="EMBL" id="QGNW01000025">
    <property type="protein sequence ID" value="RVX13166.1"/>
    <property type="molecule type" value="Genomic_DNA"/>
</dbReference>
<dbReference type="Proteomes" id="UP000288805">
    <property type="component" value="Unassembled WGS sequence"/>
</dbReference>
<reference evidence="2 4" key="1">
    <citation type="journal article" date="2018" name="PLoS Genet.">
        <title>Population sequencing reveals clonal diversity and ancestral inbreeding in the grapevine cultivar Chardonnay.</title>
        <authorList>
            <person name="Roach M.J."/>
            <person name="Johnson D.L."/>
            <person name="Bohlmann J."/>
            <person name="van Vuuren H.J."/>
            <person name="Jones S.J."/>
            <person name="Pretorius I.S."/>
            <person name="Schmidt S.A."/>
            <person name="Borneman A.R."/>
        </authorList>
    </citation>
    <scope>NUCLEOTIDE SEQUENCE [LARGE SCALE GENOMIC DNA]</scope>
    <source>
        <strain evidence="4">cv. Chardonnay</strain>
        <strain evidence="2">I10V1</strain>
        <tissue evidence="2">Leaf</tissue>
    </source>
</reference>
<organism evidence="2 4">
    <name type="scientific">Vitis vinifera</name>
    <name type="common">Grape</name>
    <dbReference type="NCBI Taxonomy" id="29760"/>
    <lineage>
        <taxon>Eukaryota</taxon>
        <taxon>Viridiplantae</taxon>
        <taxon>Streptophyta</taxon>
        <taxon>Embryophyta</taxon>
        <taxon>Tracheophyta</taxon>
        <taxon>Spermatophyta</taxon>
        <taxon>Magnoliopsida</taxon>
        <taxon>eudicotyledons</taxon>
        <taxon>Gunneridae</taxon>
        <taxon>Pentapetalae</taxon>
        <taxon>rosids</taxon>
        <taxon>Vitales</taxon>
        <taxon>Vitaceae</taxon>
        <taxon>Viteae</taxon>
        <taxon>Vitis</taxon>
    </lineage>
</organism>
<evidence type="ECO:0000313" key="3">
    <source>
        <dbReference type="EMBL" id="RVX13166.1"/>
    </source>
</evidence>
<evidence type="ECO:0000259" key="1">
    <source>
        <dbReference type="Pfam" id="PF04765"/>
    </source>
</evidence>
<dbReference type="PANTHER" id="PTHR12956:SF24">
    <property type="entry name" value="TRANSMEMBRANE PROTEIN (DUF616)"/>
    <property type="match status" value="1"/>
</dbReference>